<proteinExistence type="inferred from homology"/>
<dbReference type="InterPro" id="IPR041122">
    <property type="entry name" value="RecJ_OB"/>
</dbReference>
<dbReference type="InterPro" id="IPR038763">
    <property type="entry name" value="DHH_sf"/>
</dbReference>
<dbReference type="Pfam" id="PF01368">
    <property type="entry name" value="DHH"/>
    <property type="match status" value="1"/>
</dbReference>
<dbReference type="PANTHER" id="PTHR30255">
    <property type="entry name" value="SINGLE-STRANDED-DNA-SPECIFIC EXONUCLEASE RECJ"/>
    <property type="match status" value="1"/>
</dbReference>
<accession>F0T255</accession>
<dbReference type="PANTHER" id="PTHR30255:SF2">
    <property type="entry name" value="SINGLE-STRANDED-DNA-SPECIFIC EXONUCLEASE RECJ"/>
    <property type="match status" value="1"/>
</dbReference>
<keyword evidence="3" id="KW-0540">Nuclease</keyword>
<dbReference type="InterPro" id="IPR001667">
    <property type="entry name" value="DDH_dom"/>
</dbReference>
<evidence type="ECO:0000256" key="3">
    <source>
        <dbReference type="ARBA" id="ARBA00022722"/>
    </source>
</evidence>
<dbReference type="InterPro" id="IPR003156">
    <property type="entry name" value="DHHA1_dom"/>
</dbReference>
<evidence type="ECO:0000256" key="2">
    <source>
        <dbReference type="ARBA" id="ARBA00019841"/>
    </source>
</evidence>
<dbReference type="GO" id="GO:0008409">
    <property type="term" value="F:5'-3' exonuclease activity"/>
    <property type="evidence" value="ECO:0007669"/>
    <property type="project" value="InterPro"/>
</dbReference>
<comment type="similarity">
    <text evidence="1">Belongs to the RecJ family.</text>
</comment>
<dbReference type="eggNOG" id="COG0608">
    <property type="taxonomic scope" value="Bacteria"/>
</dbReference>
<dbReference type="Proteomes" id="UP000007488">
    <property type="component" value="Chromosome"/>
</dbReference>
<name>F0T255_SYNGF</name>
<evidence type="ECO:0000256" key="4">
    <source>
        <dbReference type="ARBA" id="ARBA00022801"/>
    </source>
</evidence>
<evidence type="ECO:0000259" key="7">
    <source>
        <dbReference type="Pfam" id="PF02272"/>
    </source>
</evidence>
<dbReference type="AlphaFoldDB" id="F0T255"/>
<dbReference type="GO" id="GO:0006310">
    <property type="term" value="P:DNA recombination"/>
    <property type="evidence" value="ECO:0007669"/>
    <property type="project" value="InterPro"/>
</dbReference>
<gene>
    <name evidence="9" type="ordered locus">Sgly_2108</name>
</gene>
<protein>
    <recommendedName>
        <fullName evidence="2">Single-stranded-DNA-specific exonuclease RecJ</fullName>
    </recommendedName>
</protein>
<dbReference type="Gene3D" id="3.10.310.30">
    <property type="match status" value="1"/>
</dbReference>
<keyword evidence="10" id="KW-1185">Reference proteome</keyword>
<evidence type="ECO:0000313" key="9">
    <source>
        <dbReference type="EMBL" id="ADY56399.1"/>
    </source>
</evidence>
<dbReference type="HOGENOM" id="CLU_009736_3_1_9"/>
<feature type="domain" description="DDH" evidence="6">
    <location>
        <begin position="77"/>
        <end position="229"/>
    </location>
</feature>
<evidence type="ECO:0000259" key="6">
    <source>
        <dbReference type="Pfam" id="PF01368"/>
    </source>
</evidence>
<organism evidence="9 10">
    <name type="scientific">Syntrophobotulus glycolicus (strain DSM 8271 / FlGlyR)</name>
    <dbReference type="NCBI Taxonomy" id="645991"/>
    <lineage>
        <taxon>Bacteria</taxon>
        <taxon>Bacillati</taxon>
        <taxon>Bacillota</taxon>
        <taxon>Clostridia</taxon>
        <taxon>Eubacteriales</taxon>
        <taxon>Desulfitobacteriaceae</taxon>
        <taxon>Syntrophobotulus</taxon>
    </lineage>
</organism>
<feature type="domain" description="RecJ OB" evidence="8">
    <location>
        <begin position="452"/>
        <end position="559"/>
    </location>
</feature>
<evidence type="ECO:0000256" key="5">
    <source>
        <dbReference type="ARBA" id="ARBA00022839"/>
    </source>
</evidence>
<dbReference type="RefSeq" id="WP_013625266.1">
    <property type="nucleotide sequence ID" value="NC_015172.1"/>
</dbReference>
<evidence type="ECO:0000256" key="1">
    <source>
        <dbReference type="ARBA" id="ARBA00005915"/>
    </source>
</evidence>
<dbReference type="STRING" id="645991.Sgly_2108"/>
<reference evidence="9 10" key="1">
    <citation type="journal article" date="2011" name="Stand. Genomic Sci.">
        <title>Complete genome sequence of Syntrophobotulus glycolicus type strain (FlGlyR).</title>
        <authorList>
            <person name="Han C."/>
            <person name="Mwirichia R."/>
            <person name="Chertkov O."/>
            <person name="Held B."/>
            <person name="Lapidus A."/>
            <person name="Nolan M."/>
            <person name="Lucas S."/>
            <person name="Hammon N."/>
            <person name="Deshpande S."/>
            <person name="Cheng J.F."/>
            <person name="Tapia R."/>
            <person name="Goodwin L."/>
            <person name="Pitluck S."/>
            <person name="Huntemann M."/>
            <person name="Liolios K."/>
            <person name="Ivanova N."/>
            <person name="Pagani I."/>
            <person name="Mavromatis K."/>
            <person name="Ovchinikova G."/>
            <person name="Pati A."/>
            <person name="Chen A."/>
            <person name="Palaniappan K."/>
            <person name="Land M."/>
            <person name="Hauser L."/>
            <person name="Brambilla E.M."/>
            <person name="Rohde M."/>
            <person name="Spring S."/>
            <person name="Sikorski J."/>
            <person name="Goker M."/>
            <person name="Woyke T."/>
            <person name="Bristow J."/>
            <person name="Eisen J.A."/>
            <person name="Markowitz V."/>
            <person name="Hugenholtz P."/>
            <person name="Kyrpides N.C."/>
            <person name="Klenk H.P."/>
            <person name="Detter J.C."/>
        </authorList>
    </citation>
    <scope>NUCLEOTIDE SEQUENCE [LARGE SCALE GENOMIC DNA]</scope>
    <source>
        <strain evidence="10">DSM 8271 / FlGlyR</strain>
    </source>
</reference>
<reference evidence="10" key="2">
    <citation type="submission" date="2011-02" db="EMBL/GenBank/DDBJ databases">
        <title>The complete genome of Syntrophobotulus glycolicus DSM 8271.</title>
        <authorList>
            <person name="Lucas S."/>
            <person name="Copeland A."/>
            <person name="Lapidus A."/>
            <person name="Bruce D."/>
            <person name="Goodwin L."/>
            <person name="Pitluck S."/>
            <person name="Kyrpides N."/>
            <person name="Mavromatis K."/>
            <person name="Pagani I."/>
            <person name="Ivanova N."/>
            <person name="Mikhailova N."/>
            <person name="Chertkov O."/>
            <person name="Held B."/>
            <person name="Detter J.C."/>
            <person name="Tapia R."/>
            <person name="Han C."/>
            <person name="Land M."/>
            <person name="Hauser L."/>
            <person name="Markowitz V."/>
            <person name="Cheng J.-F."/>
            <person name="Hugenholtz P."/>
            <person name="Woyke T."/>
            <person name="Wu D."/>
            <person name="Spring S."/>
            <person name="Schroeder M."/>
            <person name="Brambilla E."/>
            <person name="Klenk H.-P."/>
            <person name="Eisen J.A."/>
        </authorList>
    </citation>
    <scope>NUCLEOTIDE SEQUENCE [LARGE SCALE GENOMIC DNA]</scope>
    <source>
        <strain evidence="10">DSM 8271 / FlGlyR</strain>
    </source>
</reference>
<evidence type="ECO:0000259" key="8">
    <source>
        <dbReference type="Pfam" id="PF17768"/>
    </source>
</evidence>
<dbReference type="InterPro" id="IPR051673">
    <property type="entry name" value="SSDNA_exonuclease_RecJ"/>
</dbReference>
<keyword evidence="4" id="KW-0378">Hydrolase</keyword>
<dbReference type="OrthoDB" id="9809852at2"/>
<dbReference type="Gene3D" id="3.90.1640.30">
    <property type="match status" value="1"/>
</dbReference>
<dbReference type="GO" id="GO:0006281">
    <property type="term" value="P:DNA repair"/>
    <property type="evidence" value="ECO:0007669"/>
    <property type="project" value="InterPro"/>
</dbReference>
<sequence>MKKVWQLQENSQTEYSGLDIGLTATTLSILQKRGINSTEGILDFLRPSLLDVHSPFLFQDMAAVISRIARAKENQEKILIYGDYDVDGITSTALLYKVFQKLGLDAYVYIPHRSEGYGIKKDVVEKAAQSAVKLIVSVDCGITAVEEVLLAAEIGIDFIITDHHEPQNELPASLAIINPKVPGSGYPFRELAGVGVAYKLVQALGQEFGQGAPADFCECAYLDLVALGTIADVVPLTGENRILVASGLRQMKNTIHTGLRALLAECGLAARVPKAGQIAFIVAPRINAAGRLDTAKAALNLLLEENDEEALALAAQLSRENAHRQDVQGKILAEAEEMLDQEQLPDVIVLSSPDWHHGVIGIVASKLVERYYRPVFIIAEADGVGKGSARGISGYHVLKELQEQAGLLTHFGGHQQAAGFTLPIENIALLRKALNEGICSLGGELFKQKVAVDSEIMMEEIDLGLFAEIEQLAPFGMGNPAPLFVTKGVNIREACTVGKEKKHLKLRLEAAKQSVIEAMAFNIGESLESFQTAQTVDLVYNIDKNEYLGREKIQISIRDYDLVSERELDIVIRQSLFQTDAMPVLNRGILVRLYLELKNRAEKANPFLFEVQNKTEKSILKVFEEMGMLTVCGGAGPFLLKLNKVKDKLNLDHSLRYRVSNSPILDGKV</sequence>
<dbReference type="KEGG" id="sgy:Sgly_2108"/>
<keyword evidence="5 9" id="KW-0269">Exonuclease</keyword>
<dbReference type="EMBL" id="CP002547">
    <property type="protein sequence ID" value="ADY56399.1"/>
    <property type="molecule type" value="Genomic_DNA"/>
</dbReference>
<dbReference type="SUPFAM" id="SSF64182">
    <property type="entry name" value="DHH phosphoesterases"/>
    <property type="match status" value="1"/>
</dbReference>
<dbReference type="GO" id="GO:0003676">
    <property type="term" value="F:nucleic acid binding"/>
    <property type="evidence" value="ECO:0007669"/>
    <property type="project" value="InterPro"/>
</dbReference>
<dbReference type="Pfam" id="PF02272">
    <property type="entry name" value="DHHA1"/>
    <property type="match status" value="1"/>
</dbReference>
<dbReference type="InterPro" id="IPR004610">
    <property type="entry name" value="RecJ"/>
</dbReference>
<dbReference type="Pfam" id="PF17768">
    <property type="entry name" value="RecJ_OB"/>
    <property type="match status" value="1"/>
</dbReference>
<feature type="domain" description="DHHA1" evidence="7">
    <location>
        <begin position="347"/>
        <end position="436"/>
    </location>
</feature>
<evidence type="ECO:0000313" key="10">
    <source>
        <dbReference type="Proteomes" id="UP000007488"/>
    </source>
</evidence>
<dbReference type="NCBIfam" id="TIGR00644">
    <property type="entry name" value="recJ"/>
    <property type="match status" value="1"/>
</dbReference>